<dbReference type="STRING" id="906689.A0A2I0X2D1"/>
<dbReference type="InterPro" id="IPR019956">
    <property type="entry name" value="Ubiquitin_dom"/>
</dbReference>
<keyword evidence="4" id="KW-1185">Reference proteome</keyword>
<dbReference type="PRINTS" id="PR00348">
    <property type="entry name" value="UBIQUITIN"/>
</dbReference>
<dbReference type="InterPro" id="IPR029071">
    <property type="entry name" value="Ubiquitin-like_domsf"/>
</dbReference>
<dbReference type="PROSITE" id="PS50053">
    <property type="entry name" value="UBIQUITIN_2"/>
    <property type="match status" value="1"/>
</dbReference>
<reference evidence="3 4" key="1">
    <citation type="journal article" date="2016" name="Sci. Rep.">
        <title>The Dendrobium catenatum Lindl. genome sequence provides insights into polysaccharide synthase, floral development and adaptive evolution.</title>
        <authorList>
            <person name="Zhang G.Q."/>
            <person name="Xu Q."/>
            <person name="Bian C."/>
            <person name="Tsai W.C."/>
            <person name="Yeh C.M."/>
            <person name="Liu K.W."/>
            <person name="Yoshida K."/>
            <person name="Zhang L.S."/>
            <person name="Chang S.B."/>
            <person name="Chen F."/>
            <person name="Shi Y."/>
            <person name="Su Y.Y."/>
            <person name="Zhang Y.Q."/>
            <person name="Chen L.J."/>
            <person name="Yin Y."/>
            <person name="Lin M."/>
            <person name="Huang H."/>
            <person name="Deng H."/>
            <person name="Wang Z.W."/>
            <person name="Zhu S.L."/>
            <person name="Zhao X."/>
            <person name="Deng C."/>
            <person name="Niu S.C."/>
            <person name="Huang J."/>
            <person name="Wang M."/>
            <person name="Liu G.H."/>
            <person name="Yang H.J."/>
            <person name="Xiao X.J."/>
            <person name="Hsiao Y.Y."/>
            <person name="Wu W.L."/>
            <person name="Chen Y.Y."/>
            <person name="Mitsuda N."/>
            <person name="Ohme-Takagi M."/>
            <person name="Luo Y.B."/>
            <person name="Van de Peer Y."/>
            <person name="Liu Z.J."/>
        </authorList>
    </citation>
    <scope>NUCLEOTIDE SEQUENCE [LARGE SCALE GENOMIC DNA]</scope>
    <source>
        <tissue evidence="3">The whole plant</tissue>
    </source>
</reference>
<dbReference type="SUPFAM" id="SSF54236">
    <property type="entry name" value="Ubiquitin-like"/>
    <property type="match status" value="1"/>
</dbReference>
<dbReference type="AlphaFoldDB" id="A0A2I0X2D1"/>
<dbReference type="FunFam" id="3.10.20.90:FF:000160">
    <property type="entry name" value="Polyubiquitin-C"/>
    <property type="match status" value="1"/>
</dbReference>
<evidence type="ECO:0000313" key="4">
    <source>
        <dbReference type="Proteomes" id="UP000233837"/>
    </source>
</evidence>
<organism evidence="3 4">
    <name type="scientific">Dendrobium catenatum</name>
    <dbReference type="NCBI Taxonomy" id="906689"/>
    <lineage>
        <taxon>Eukaryota</taxon>
        <taxon>Viridiplantae</taxon>
        <taxon>Streptophyta</taxon>
        <taxon>Embryophyta</taxon>
        <taxon>Tracheophyta</taxon>
        <taxon>Spermatophyta</taxon>
        <taxon>Magnoliopsida</taxon>
        <taxon>Liliopsida</taxon>
        <taxon>Asparagales</taxon>
        <taxon>Orchidaceae</taxon>
        <taxon>Epidendroideae</taxon>
        <taxon>Malaxideae</taxon>
        <taxon>Dendrobiinae</taxon>
        <taxon>Dendrobium</taxon>
    </lineage>
</organism>
<dbReference type="PANTHER" id="PTHR10666">
    <property type="entry name" value="UBIQUITIN"/>
    <property type="match status" value="1"/>
</dbReference>
<dbReference type="GO" id="GO:0003729">
    <property type="term" value="F:mRNA binding"/>
    <property type="evidence" value="ECO:0007669"/>
    <property type="project" value="UniProtKB-ARBA"/>
</dbReference>
<dbReference type="Gene3D" id="3.10.20.90">
    <property type="entry name" value="Phosphatidylinositol 3-kinase Catalytic Subunit, Chain A, domain 1"/>
    <property type="match status" value="1"/>
</dbReference>
<protein>
    <submittedName>
        <fullName evidence="3">Ubiquitin</fullName>
    </submittedName>
</protein>
<dbReference type="Proteomes" id="UP000233837">
    <property type="component" value="Unassembled WGS sequence"/>
</dbReference>
<dbReference type="InterPro" id="IPR000626">
    <property type="entry name" value="Ubiquitin-like_dom"/>
</dbReference>
<feature type="domain" description="Ubiquitin-like" evidence="2">
    <location>
        <begin position="27"/>
        <end position="101"/>
    </location>
</feature>
<dbReference type="EMBL" id="KZ502211">
    <property type="protein sequence ID" value="PKU82065.1"/>
    <property type="molecule type" value="Genomic_DNA"/>
</dbReference>
<sequence length="101" mass="11711">MEISLTIKNTDGKTVSTSIKITDNEKMQIFVKTLQGNKFALQVEPSETICNIKTMIKDKKGFPTDQQRLIYAGRELQDDRTLSYYKIQKNYTLYLVLRQQG</sequence>
<keyword evidence="1" id="KW-1017">Isopeptide bond</keyword>
<dbReference type="Pfam" id="PF00240">
    <property type="entry name" value="ubiquitin"/>
    <property type="match status" value="1"/>
</dbReference>
<reference evidence="3 4" key="2">
    <citation type="journal article" date="2017" name="Nature">
        <title>The Apostasia genome and the evolution of orchids.</title>
        <authorList>
            <person name="Zhang G.Q."/>
            <person name="Liu K.W."/>
            <person name="Li Z."/>
            <person name="Lohaus R."/>
            <person name="Hsiao Y.Y."/>
            <person name="Niu S.C."/>
            <person name="Wang J.Y."/>
            <person name="Lin Y.C."/>
            <person name="Xu Q."/>
            <person name="Chen L.J."/>
            <person name="Yoshida K."/>
            <person name="Fujiwara S."/>
            <person name="Wang Z.W."/>
            <person name="Zhang Y.Q."/>
            <person name="Mitsuda N."/>
            <person name="Wang M."/>
            <person name="Liu G.H."/>
            <person name="Pecoraro L."/>
            <person name="Huang H.X."/>
            <person name="Xiao X.J."/>
            <person name="Lin M."/>
            <person name="Wu X.Y."/>
            <person name="Wu W.L."/>
            <person name="Chen Y.Y."/>
            <person name="Chang S.B."/>
            <person name="Sakamoto S."/>
            <person name="Ohme-Takagi M."/>
            <person name="Yagi M."/>
            <person name="Zeng S.J."/>
            <person name="Shen C.Y."/>
            <person name="Yeh C.M."/>
            <person name="Luo Y.B."/>
            <person name="Tsai W.C."/>
            <person name="Van de Peer Y."/>
            <person name="Liu Z.J."/>
        </authorList>
    </citation>
    <scope>NUCLEOTIDE SEQUENCE [LARGE SCALE GENOMIC DNA]</scope>
    <source>
        <tissue evidence="3">The whole plant</tissue>
    </source>
</reference>
<name>A0A2I0X2D1_9ASPA</name>
<evidence type="ECO:0000313" key="3">
    <source>
        <dbReference type="EMBL" id="PKU82065.1"/>
    </source>
</evidence>
<gene>
    <name evidence="3" type="ORF">MA16_Dca004082</name>
</gene>
<evidence type="ECO:0000259" key="2">
    <source>
        <dbReference type="PROSITE" id="PS50053"/>
    </source>
</evidence>
<evidence type="ECO:0000256" key="1">
    <source>
        <dbReference type="ARBA" id="ARBA00022499"/>
    </source>
</evidence>
<proteinExistence type="predicted"/>
<accession>A0A2I0X2D1</accession>
<dbReference type="SMART" id="SM00213">
    <property type="entry name" value="UBQ"/>
    <property type="match status" value="1"/>
</dbReference>
<dbReference type="InterPro" id="IPR050158">
    <property type="entry name" value="Ubiquitin_ubiquitin-like"/>
</dbReference>